<proteinExistence type="predicted"/>
<evidence type="ECO:0000313" key="3">
    <source>
        <dbReference type="Proteomes" id="UP000218334"/>
    </source>
</evidence>
<reference evidence="3" key="1">
    <citation type="journal article" date="2017" name="Nat. Ecol. Evol.">
        <title>Genome expansion and lineage-specific genetic innovations in the forest pathogenic fungi Armillaria.</title>
        <authorList>
            <person name="Sipos G."/>
            <person name="Prasanna A.N."/>
            <person name="Walter M.C."/>
            <person name="O'Connor E."/>
            <person name="Balint B."/>
            <person name="Krizsan K."/>
            <person name="Kiss B."/>
            <person name="Hess J."/>
            <person name="Varga T."/>
            <person name="Slot J."/>
            <person name="Riley R."/>
            <person name="Boka B."/>
            <person name="Rigling D."/>
            <person name="Barry K."/>
            <person name="Lee J."/>
            <person name="Mihaltcheva S."/>
            <person name="LaButti K."/>
            <person name="Lipzen A."/>
            <person name="Waldron R."/>
            <person name="Moloney N.M."/>
            <person name="Sperisen C."/>
            <person name="Kredics L."/>
            <person name="Vagvoelgyi C."/>
            <person name="Patrignani A."/>
            <person name="Fitzpatrick D."/>
            <person name="Nagy I."/>
            <person name="Doyle S."/>
            <person name="Anderson J.B."/>
            <person name="Grigoriev I.V."/>
            <person name="Gueldener U."/>
            <person name="Muensterkoetter M."/>
            <person name="Nagy L.G."/>
        </authorList>
    </citation>
    <scope>NUCLEOTIDE SEQUENCE [LARGE SCALE GENOMIC DNA]</scope>
    <source>
        <strain evidence="3">28-4</strain>
    </source>
</reference>
<dbReference type="STRING" id="1076256.A0A2H3B3B6"/>
<dbReference type="Proteomes" id="UP000218334">
    <property type="component" value="Unassembled WGS sequence"/>
</dbReference>
<accession>A0A2H3B3B6</accession>
<organism evidence="2 3">
    <name type="scientific">Armillaria solidipes</name>
    <dbReference type="NCBI Taxonomy" id="1076256"/>
    <lineage>
        <taxon>Eukaryota</taxon>
        <taxon>Fungi</taxon>
        <taxon>Dikarya</taxon>
        <taxon>Basidiomycota</taxon>
        <taxon>Agaricomycotina</taxon>
        <taxon>Agaricomycetes</taxon>
        <taxon>Agaricomycetidae</taxon>
        <taxon>Agaricales</taxon>
        <taxon>Marasmiineae</taxon>
        <taxon>Physalacriaceae</taxon>
        <taxon>Armillaria</taxon>
    </lineage>
</organism>
<gene>
    <name evidence="2" type="ORF">ARMSODRAFT_978462</name>
</gene>
<dbReference type="EMBL" id="KZ293446">
    <property type="protein sequence ID" value="PBK65365.1"/>
    <property type="molecule type" value="Genomic_DNA"/>
</dbReference>
<keyword evidence="1" id="KW-0732">Signal</keyword>
<feature type="chain" id="PRO_5013702247" evidence="1">
    <location>
        <begin position="19"/>
        <end position="175"/>
    </location>
</feature>
<keyword evidence="3" id="KW-1185">Reference proteome</keyword>
<feature type="signal peptide" evidence="1">
    <location>
        <begin position="1"/>
        <end position="18"/>
    </location>
</feature>
<sequence>MFLSSLRVLPLFICIAAAQQLQRSFGSFPDMIDATWDSKRSLSRWPKWLSDMPPLGYQPRRMTSCIARSLIVRGPTTNVKALKKFKYGLDPEFSAYARVLGREGIIEKYNGRTISYAWGLEDHKTTLKRILDAKKSYSDTPSATDHEKAGTSIYTARNLRGEIPEHLHAGIIASS</sequence>
<evidence type="ECO:0000256" key="1">
    <source>
        <dbReference type="SAM" id="SignalP"/>
    </source>
</evidence>
<name>A0A2H3B3B6_9AGAR</name>
<dbReference type="AlphaFoldDB" id="A0A2H3B3B6"/>
<evidence type="ECO:0000313" key="2">
    <source>
        <dbReference type="EMBL" id="PBK65365.1"/>
    </source>
</evidence>
<protein>
    <submittedName>
        <fullName evidence="2">Uncharacterized protein</fullName>
    </submittedName>
</protein>